<gene>
    <name evidence="2" type="ORF">QJS04_geneDACA021423</name>
</gene>
<evidence type="ECO:0000259" key="1">
    <source>
        <dbReference type="Pfam" id="PF09353"/>
    </source>
</evidence>
<dbReference type="AlphaFoldDB" id="A0AAV9A6I9"/>
<sequence>MASVLTAGGGCCGHCWRRNPPSSSRPYLPPPASPFSLPIQRRQFLAFAKLQRFEGPESNVNDNGGDVVDVGGGGGGDVALVEEEEEEEDDRDLPSDLEDAIRQSSRASALFLSSGGMRAIVEFQIPQIQFLDGEGAQADLWELSRIFLETLIEETGLQSVKAVFPDAGAAALVKYQWKDAAFGFSSLTDRKPVQNDDEVVVMLVPDYQMLESVERVSNHLLNDPPRPLIMWNPRLVSEDVGVGFNVRKLRNNFLRTFTVVYSMRPLPYGAIFRCYPGMWKVFYDDKNRPNRYLLAREQPNRPDMSDIERPADGTRGHGVKSLVKVSWRVGRGPIIFGNGAENSDEEPSLLVKAMDIIPPCFPSPSNISKRPSLDISCLSMRIFSDNENQSLILLTFDHDRFVEGGEHSLISYPSLSD</sequence>
<accession>A0AAV9A6I9</accession>
<reference evidence="2" key="1">
    <citation type="journal article" date="2023" name="Nat. Commun.">
        <title>Diploid and tetraploid genomes of Acorus and the evolution of monocots.</title>
        <authorList>
            <person name="Ma L."/>
            <person name="Liu K.W."/>
            <person name="Li Z."/>
            <person name="Hsiao Y.Y."/>
            <person name="Qi Y."/>
            <person name="Fu T."/>
            <person name="Tang G.D."/>
            <person name="Zhang D."/>
            <person name="Sun W.H."/>
            <person name="Liu D.K."/>
            <person name="Li Y."/>
            <person name="Chen G.Z."/>
            <person name="Liu X.D."/>
            <person name="Liao X.Y."/>
            <person name="Jiang Y.T."/>
            <person name="Yu X."/>
            <person name="Hao Y."/>
            <person name="Huang J."/>
            <person name="Zhao X.W."/>
            <person name="Ke S."/>
            <person name="Chen Y.Y."/>
            <person name="Wu W.L."/>
            <person name="Hsu J.L."/>
            <person name="Lin Y.F."/>
            <person name="Huang M.D."/>
            <person name="Li C.Y."/>
            <person name="Huang L."/>
            <person name="Wang Z.W."/>
            <person name="Zhao X."/>
            <person name="Zhong W.Y."/>
            <person name="Peng D.H."/>
            <person name="Ahmad S."/>
            <person name="Lan S."/>
            <person name="Zhang J.S."/>
            <person name="Tsai W.C."/>
            <person name="Van de Peer Y."/>
            <person name="Liu Z.J."/>
        </authorList>
    </citation>
    <scope>NUCLEOTIDE SEQUENCE</scope>
    <source>
        <strain evidence="2">SCP</strain>
    </source>
</reference>
<protein>
    <recommendedName>
        <fullName evidence="1">DUF1995 domain-containing protein</fullName>
    </recommendedName>
</protein>
<dbReference type="Pfam" id="PF09353">
    <property type="entry name" value="DUF1995"/>
    <property type="match status" value="1"/>
</dbReference>
<reference evidence="2" key="2">
    <citation type="submission" date="2023-06" db="EMBL/GenBank/DDBJ databases">
        <authorList>
            <person name="Ma L."/>
            <person name="Liu K.-W."/>
            <person name="Li Z."/>
            <person name="Hsiao Y.-Y."/>
            <person name="Qi Y."/>
            <person name="Fu T."/>
            <person name="Tang G."/>
            <person name="Zhang D."/>
            <person name="Sun W.-H."/>
            <person name="Liu D.-K."/>
            <person name="Li Y."/>
            <person name="Chen G.-Z."/>
            <person name="Liu X.-D."/>
            <person name="Liao X.-Y."/>
            <person name="Jiang Y.-T."/>
            <person name="Yu X."/>
            <person name="Hao Y."/>
            <person name="Huang J."/>
            <person name="Zhao X.-W."/>
            <person name="Ke S."/>
            <person name="Chen Y.-Y."/>
            <person name="Wu W.-L."/>
            <person name="Hsu J.-L."/>
            <person name="Lin Y.-F."/>
            <person name="Huang M.-D."/>
            <person name="Li C.-Y."/>
            <person name="Huang L."/>
            <person name="Wang Z.-W."/>
            <person name="Zhao X."/>
            <person name="Zhong W.-Y."/>
            <person name="Peng D.-H."/>
            <person name="Ahmad S."/>
            <person name="Lan S."/>
            <person name="Zhang J.-S."/>
            <person name="Tsai W.-C."/>
            <person name="Van De Peer Y."/>
            <person name="Liu Z.-J."/>
        </authorList>
    </citation>
    <scope>NUCLEOTIDE SEQUENCE</scope>
    <source>
        <strain evidence="2">SCP</strain>
        <tissue evidence="2">Leaves</tissue>
    </source>
</reference>
<dbReference type="EMBL" id="JAUJYN010000012">
    <property type="protein sequence ID" value="KAK1259843.1"/>
    <property type="molecule type" value="Genomic_DNA"/>
</dbReference>
<dbReference type="PANTHER" id="PTHR35509">
    <property type="entry name" value="DOMAIN PROTEIN, PUTATIVE (DUF1995)-RELATED"/>
    <property type="match status" value="1"/>
</dbReference>
<proteinExistence type="predicted"/>
<keyword evidence="3" id="KW-1185">Reference proteome</keyword>
<evidence type="ECO:0000313" key="2">
    <source>
        <dbReference type="EMBL" id="KAK1259843.1"/>
    </source>
</evidence>
<dbReference type="PANTHER" id="PTHR35509:SF1">
    <property type="entry name" value="DOMAIN PROTEIN, PUTATIVE (DUF1995)-RELATED"/>
    <property type="match status" value="1"/>
</dbReference>
<feature type="domain" description="DUF1995" evidence="1">
    <location>
        <begin position="94"/>
        <end position="308"/>
    </location>
</feature>
<organism evidence="2 3">
    <name type="scientific">Acorus gramineus</name>
    <name type="common">Dwarf sweet flag</name>
    <dbReference type="NCBI Taxonomy" id="55184"/>
    <lineage>
        <taxon>Eukaryota</taxon>
        <taxon>Viridiplantae</taxon>
        <taxon>Streptophyta</taxon>
        <taxon>Embryophyta</taxon>
        <taxon>Tracheophyta</taxon>
        <taxon>Spermatophyta</taxon>
        <taxon>Magnoliopsida</taxon>
        <taxon>Liliopsida</taxon>
        <taxon>Acoraceae</taxon>
        <taxon>Acorus</taxon>
    </lineage>
</organism>
<name>A0AAV9A6I9_ACOGR</name>
<dbReference type="InterPro" id="IPR053021">
    <property type="entry name" value="Chloroplast_ADK"/>
</dbReference>
<dbReference type="Proteomes" id="UP001179952">
    <property type="component" value="Unassembled WGS sequence"/>
</dbReference>
<evidence type="ECO:0000313" key="3">
    <source>
        <dbReference type="Proteomes" id="UP001179952"/>
    </source>
</evidence>
<comment type="caution">
    <text evidence="2">The sequence shown here is derived from an EMBL/GenBank/DDBJ whole genome shotgun (WGS) entry which is preliminary data.</text>
</comment>
<dbReference type="InterPro" id="IPR018962">
    <property type="entry name" value="DUF1995"/>
</dbReference>